<dbReference type="InterPro" id="IPR012347">
    <property type="entry name" value="Ferritin-like"/>
</dbReference>
<feature type="binding site" evidence="1">
    <location>
        <position position="140"/>
    </location>
    <ligand>
        <name>Fe cation</name>
        <dbReference type="ChEBI" id="CHEBI:24875"/>
        <label>1</label>
    </ligand>
</feature>
<dbReference type="PANTHER" id="PTHR11431">
    <property type="entry name" value="FERRITIN"/>
    <property type="match status" value="1"/>
</dbReference>
<proteinExistence type="evidence at transcript level"/>
<keyword evidence="2" id="KW-0409">Iron storage</keyword>
<dbReference type="AlphaFoldDB" id="T1E2Y5"/>
<feature type="signal peptide" evidence="3">
    <location>
        <begin position="1"/>
        <end position="19"/>
    </location>
</feature>
<sequence>MKFYLAIVGLVAGLALANGAVSGGSCSVEKGTCTSLFSGFSHVQSDLSKYTKQMLDKSFHFLLLSKVFDVHDMDRPGFEKLFRKTSDKAWDDTIELIKYQAQRGASESRGWEINGVIVHTAPALMQHNETSALKMALDYEKLMATEAHHMHKKISHAENNKQHYDPDVAHFLDEKLIEYQSQTIRKLAGYITNLDNIVNEANTKELGVKLFDDYLDKAE</sequence>
<evidence type="ECO:0000259" key="4">
    <source>
        <dbReference type="PROSITE" id="PS50905"/>
    </source>
</evidence>
<dbReference type="GO" id="GO:0005737">
    <property type="term" value="C:cytoplasm"/>
    <property type="evidence" value="ECO:0007669"/>
    <property type="project" value="TreeGrafter"/>
</dbReference>
<dbReference type="InterPro" id="IPR009078">
    <property type="entry name" value="Ferritin-like_SF"/>
</dbReference>
<evidence type="ECO:0000256" key="3">
    <source>
        <dbReference type="SAM" id="SignalP"/>
    </source>
</evidence>
<dbReference type="GO" id="GO:0006879">
    <property type="term" value="P:intracellular iron ion homeostasis"/>
    <property type="evidence" value="ECO:0007669"/>
    <property type="project" value="UniProtKB-KW"/>
</dbReference>
<keyword evidence="1 2" id="KW-0479">Metal-binding</keyword>
<name>T1E2Y5_9DIPT</name>
<feature type="binding site" evidence="1">
    <location>
        <position position="180"/>
    </location>
    <ligand>
        <name>Fe cation</name>
        <dbReference type="ChEBI" id="CHEBI:24875"/>
        <label>1</label>
    </ligand>
</feature>
<dbReference type="PROSITE" id="PS51257">
    <property type="entry name" value="PROKAR_LIPOPROTEIN"/>
    <property type="match status" value="1"/>
</dbReference>
<comment type="similarity">
    <text evidence="2">Belongs to the ferritin family.</text>
</comment>
<dbReference type="GO" id="GO:0006826">
    <property type="term" value="P:iron ion transport"/>
    <property type="evidence" value="ECO:0007669"/>
    <property type="project" value="InterPro"/>
</dbReference>
<reference evidence="5" key="1">
    <citation type="journal article" date="2013" name="BMC Genomics">
        <title>A deep insight into the sialotranscriptome of the mosquito, Psorophora albipes.</title>
        <authorList>
            <person name="Chagas A.C."/>
            <person name="Calvo E."/>
            <person name="Rios-Velasquez C.M."/>
            <person name="Pessoa F.A."/>
            <person name="Medeiros J.F."/>
            <person name="Ribeiro J.M."/>
        </authorList>
    </citation>
    <scope>NUCLEOTIDE SEQUENCE</scope>
</reference>
<feature type="chain" id="PRO_5004575148" description="Ferritin" evidence="3">
    <location>
        <begin position="20"/>
        <end position="219"/>
    </location>
</feature>
<dbReference type="InterPro" id="IPR001519">
    <property type="entry name" value="Ferritin"/>
</dbReference>
<dbReference type="SUPFAM" id="SSF47240">
    <property type="entry name" value="Ferritin-like"/>
    <property type="match status" value="1"/>
</dbReference>
<dbReference type="EMBL" id="GALA01000870">
    <property type="protein sequence ID" value="JAA93982.1"/>
    <property type="molecule type" value="mRNA"/>
</dbReference>
<dbReference type="InterPro" id="IPR009040">
    <property type="entry name" value="Ferritin-like_diiron"/>
</dbReference>
<dbReference type="Gene3D" id="1.20.1260.10">
    <property type="match status" value="1"/>
</dbReference>
<evidence type="ECO:0000256" key="2">
    <source>
        <dbReference type="RuleBase" id="RU361145"/>
    </source>
</evidence>
<organism evidence="5">
    <name type="scientific">Psorophora albipes</name>
    <dbReference type="NCBI Taxonomy" id="869069"/>
    <lineage>
        <taxon>Eukaryota</taxon>
        <taxon>Metazoa</taxon>
        <taxon>Ecdysozoa</taxon>
        <taxon>Arthropoda</taxon>
        <taxon>Hexapoda</taxon>
        <taxon>Insecta</taxon>
        <taxon>Pterygota</taxon>
        <taxon>Neoptera</taxon>
        <taxon>Endopterygota</taxon>
        <taxon>Diptera</taxon>
        <taxon>Nematocera</taxon>
        <taxon>Culicoidea</taxon>
        <taxon>Culicidae</taxon>
        <taxon>Culicinae</taxon>
        <taxon>Aedini</taxon>
        <taxon>Psorophora</taxon>
    </lineage>
</organism>
<comment type="function">
    <text evidence="2">Stores iron in a soluble, non-toxic, readily available form. Important for iron homeostasis. Iron is taken up in the ferrous form and deposited as ferric hydroxides after oxidation.</text>
</comment>
<evidence type="ECO:0000313" key="5">
    <source>
        <dbReference type="EMBL" id="JAA93982.1"/>
    </source>
</evidence>
<keyword evidence="1 2" id="KW-0408">Iron</keyword>
<dbReference type="GO" id="GO:0008198">
    <property type="term" value="F:ferrous iron binding"/>
    <property type="evidence" value="ECO:0007669"/>
    <property type="project" value="TreeGrafter"/>
</dbReference>
<feature type="domain" description="Ferritin-like diiron" evidence="4">
    <location>
        <begin position="37"/>
        <end position="198"/>
    </location>
</feature>
<keyword evidence="3" id="KW-0732">Signal</keyword>
<dbReference type="PANTHER" id="PTHR11431:SF51">
    <property type="entry name" value="FERRITIN"/>
    <property type="match status" value="1"/>
</dbReference>
<dbReference type="GO" id="GO:0008199">
    <property type="term" value="F:ferric iron binding"/>
    <property type="evidence" value="ECO:0007669"/>
    <property type="project" value="InterPro"/>
</dbReference>
<evidence type="ECO:0000256" key="1">
    <source>
        <dbReference type="PIRSR" id="PIRSR601519-1"/>
    </source>
</evidence>
<dbReference type="PROSITE" id="PS50905">
    <property type="entry name" value="FERRITIN_LIKE"/>
    <property type="match status" value="1"/>
</dbReference>
<protein>
    <recommendedName>
        <fullName evidence="2">Ferritin</fullName>
    </recommendedName>
</protein>
<accession>T1E2Y5</accession>
<dbReference type="CDD" id="cd01056">
    <property type="entry name" value="Euk_Ferritin"/>
    <property type="match status" value="1"/>
</dbReference>